<evidence type="ECO:0000313" key="1">
    <source>
        <dbReference type="EMBL" id="GAA2091019.1"/>
    </source>
</evidence>
<dbReference type="Proteomes" id="UP001500897">
    <property type="component" value="Unassembled WGS sequence"/>
</dbReference>
<comment type="caution">
    <text evidence="1">The sequence shown here is derived from an EMBL/GenBank/DDBJ whole genome shotgun (WGS) entry which is preliminary data.</text>
</comment>
<dbReference type="EMBL" id="BAAANS010000007">
    <property type="protein sequence ID" value="GAA2091019.1"/>
    <property type="molecule type" value="Genomic_DNA"/>
</dbReference>
<sequence>MAEELERKAPDPYHSRGDADAALRQYEAFGLALNLFLDAARRDLAYHPRCWRFWRRYSERRFQRQAEPTAHISEAN</sequence>
<accession>A0ABP5I1V4</accession>
<gene>
    <name evidence="1" type="ORF">GCM10009759_15190</name>
</gene>
<keyword evidence="2" id="KW-1185">Reference proteome</keyword>
<proteinExistence type="predicted"/>
<evidence type="ECO:0000313" key="2">
    <source>
        <dbReference type="Proteomes" id="UP001500897"/>
    </source>
</evidence>
<name>A0ABP5I1V4_9ACTN</name>
<protein>
    <submittedName>
        <fullName evidence="1">Uncharacterized protein</fullName>
    </submittedName>
</protein>
<reference evidence="2" key="1">
    <citation type="journal article" date="2019" name="Int. J. Syst. Evol. Microbiol.">
        <title>The Global Catalogue of Microorganisms (GCM) 10K type strain sequencing project: providing services to taxonomists for standard genome sequencing and annotation.</title>
        <authorList>
            <consortium name="The Broad Institute Genomics Platform"/>
            <consortium name="The Broad Institute Genome Sequencing Center for Infectious Disease"/>
            <person name="Wu L."/>
            <person name="Ma J."/>
        </authorList>
    </citation>
    <scope>NUCLEOTIDE SEQUENCE [LARGE SCALE GENOMIC DNA]</scope>
    <source>
        <strain evidence="2">JCM 14559</strain>
    </source>
</reference>
<organism evidence="1 2">
    <name type="scientific">Kitasatospora saccharophila</name>
    <dbReference type="NCBI Taxonomy" id="407973"/>
    <lineage>
        <taxon>Bacteria</taxon>
        <taxon>Bacillati</taxon>
        <taxon>Actinomycetota</taxon>
        <taxon>Actinomycetes</taxon>
        <taxon>Kitasatosporales</taxon>
        <taxon>Streptomycetaceae</taxon>
        <taxon>Kitasatospora</taxon>
    </lineage>
</organism>